<name>A0AAW1JG23_POPJA</name>
<dbReference type="Gene3D" id="3.60.10.10">
    <property type="entry name" value="Endonuclease/exonuclease/phosphatase"/>
    <property type="match status" value="1"/>
</dbReference>
<dbReference type="Proteomes" id="UP001458880">
    <property type="component" value="Unassembled WGS sequence"/>
</dbReference>
<accession>A0AAW1JG23</accession>
<proteinExistence type="predicted"/>
<reference evidence="1 2" key="1">
    <citation type="journal article" date="2024" name="BMC Genomics">
        <title>De novo assembly and annotation of Popillia japonica's genome with initial clues to its potential as an invasive pest.</title>
        <authorList>
            <person name="Cucini C."/>
            <person name="Boschi S."/>
            <person name="Funari R."/>
            <person name="Cardaioli E."/>
            <person name="Iannotti N."/>
            <person name="Marturano G."/>
            <person name="Paoli F."/>
            <person name="Bruttini M."/>
            <person name="Carapelli A."/>
            <person name="Frati F."/>
            <person name="Nardi F."/>
        </authorList>
    </citation>
    <scope>NUCLEOTIDE SEQUENCE [LARGE SCALE GENOMIC DNA]</scope>
    <source>
        <strain evidence="1">DMR45628</strain>
    </source>
</reference>
<evidence type="ECO:0000313" key="1">
    <source>
        <dbReference type="EMBL" id="KAK9702454.1"/>
    </source>
</evidence>
<evidence type="ECO:0008006" key="3">
    <source>
        <dbReference type="Google" id="ProtNLM"/>
    </source>
</evidence>
<comment type="caution">
    <text evidence="1">The sequence shown here is derived from an EMBL/GenBank/DDBJ whole genome shotgun (WGS) entry which is preliminary data.</text>
</comment>
<sequence length="170" mass="19486">MEWIHAKDMVVINTGLAPTFVRRDTQSYIDVTIATKAITREIVTIATKAITREIVNWTVLDVESLTDHRYIYFEVSGIKTGMTMGQTRTIVDWPNFRRKINAVTEEGTLTDHNICSRVISKAYKDSTKRLGRSTNTPYWWNDTVEVPILPTGGTILWKKKEKPVVKLEDN</sequence>
<organism evidence="1 2">
    <name type="scientific">Popillia japonica</name>
    <name type="common">Japanese beetle</name>
    <dbReference type="NCBI Taxonomy" id="7064"/>
    <lineage>
        <taxon>Eukaryota</taxon>
        <taxon>Metazoa</taxon>
        <taxon>Ecdysozoa</taxon>
        <taxon>Arthropoda</taxon>
        <taxon>Hexapoda</taxon>
        <taxon>Insecta</taxon>
        <taxon>Pterygota</taxon>
        <taxon>Neoptera</taxon>
        <taxon>Endopterygota</taxon>
        <taxon>Coleoptera</taxon>
        <taxon>Polyphaga</taxon>
        <taxon>Scarabaeiformia</taxon>
        <taxon>Scarabaeidae</taxon>
        <taxon>Rutelinae</taxon>
        <taxon>Popillia</taxon>
    </lineage>
</organism>
<evidence type="ECO:0000313" key="2">
    <source>
        <dbReference type="Proteomes" id="UP001458880"/>
    </source>
</evidence>
<dbReference type="SUPFAM" id="SSF56219">
    <property type="entry name" value="DNase I-like"/>
    <property type="match status" value="1"/>
</dbReference>
<protein>
    <recommendedName>
        <fullName evidence="3">Endonuclease/exonuclease/phosphatase domain-containing protein</fullName>
    </recommendedName>
</protein>
<keyword evidence="2" id="KW-1185">Reference proteome</keyword>
<dbReference type="AlphaFoldDB" id="A0AAW1JG23"/>
<dbReference type="InterPro" id="IPR036691">
    <property type="entry name" value="Endo/exonu/phosph_ase_sf"/>
</dbReference>
<gene>
    <name evidence="1" type="ORF">QE152_g29946</name>
</gene>
<dbReference type="EMBL" id="JASPKY010000392">
    <property type="protein sequence ID" value="KAK9702454.1"/>
    <property type="molecule type" value="Genomic_DNA"/>
</dbReference>